<dbReference type="Proteomes" id="UP000440304">
    <property type="component" value="Unassembled WGS sequence"/>
</dbReference>
<evidence type="ECO:0000313" key="3">
    <source>
        <dbReference type="Proteomes" id="UP000440304"/>
    </source>
</evidence>
<protein>
    <submittedName>
        <fullName evidence="2">Uncharacterized protein</fullName>
    </submittedName>
</protein>
<feature type="compositionally biased region" description="Basic and acidic residues" evidence="1">
    <location>
        <begin position="55"/>
        <end position="68"/>
    </location>
</feature>
<feature type="region of interest" description="Disordered" evidence="1">
    <location>
        <begin position="55"/>
        <end position="76"/>
    </location>
</feature>
<name>A0A6N8TMP0_SHIZO</name>
<evidence type="ECO:0000256" key="1">
    <source>
        <dbReference type="SAM" id="MobiDB-lite"/>
    </source>
</evidence>
<gene>
    <name evidence="2" type="ORF">GR156_18980</name>
</gene>
<dbReference type="AlphaFoldDB" id="A0A6N8TMP0"/>
<dbReference type="OrthoDB" id="9834464at2"/>
<proteinExistence type="predicted"/>
<dbReference type="RefSeq" id="WP_160787697.1">
    <property type="nucleotide sequence ID" value="NZ_CP086610.1"/>
</dbReference>
<sequence length="120" mass="12894">MVAIVVFLFLSGRSIATSMGVVRPGTIGPAPEGLERSGRRLATAFLPRDAKPKAAEKSWRRTLRETSEAKPVFGQTHANRDRGWSARFRKSGEYGNGGRPYALTLENGNGVGFAGRCSAA</sequence>
<dbReference type="EMBL" id="WUML01000022">
    <property type="protein sequence ID" value="MXO02404.1"/>
    <property type="molecule type" value="Genomic_DNA"/>
</dbReference>
<evidence type="ECO:0000313" key="2">
    <source>
        <dbReference type="EMBL" id="MXO02404.1"/>
    </source>
</evidence>
<organism evidence="2 3">
    <name type="scientific">Shinella zoogloeoides</name>
    <name type="common">Crabtreella saccharophila</name>
    <dbReference type="NCBI Taxonomy" id="352475"/>
    <lineage>
        <taxon>Bacteria</taxon>
        <taxon>Pseudomonadati</taxon>
        <taxon>Pseudomonadota</taxon>
        <taxon>Alphaproteobacteria</taxon>
        <taxon>Hyphomicrobiales</taxon>
        <taxon>Rhizobiaceae</taxon>
        <taxon>Shinella</taxon>
    </lineage>
</organism>
<comment type="caution">
    <text evidence="2">The sequence shown here is derived from an EMBL/GenBank/DDBJ whole genome shotgun (WGS) entry which is preliminary data.</text>
</comment>
<reference evidence="2 3" key="1">
    <citation type="submission" date="2019-12" db="EMBL/GenBank/DDBJ databases">
        <title>Shinella granuli gen. nov., sp. nov., and proposal of the reclassification of Zoogloea ramigera ATCC 19623 as Shinella zoogloeoides sp. nov.</title>
        <authorList>
            <person name="Gao J."/>
        </authorList>
    </citation>
    <scope>NUCLEOTIDE SEQUENCE [LARGE SCALE GENOMIC DNA]</scope>
    <source>
        <strain evidence="2 3">DSM 287</strain>
    </source>
</reference>
<accession>A0A6N8TMP0</accession>